<dbReference type="OMA" id="INPFMTF"/>
<dbReference type="InParanoid" id="A0A1D8PGX7"/>
<keyword evidence="14" id="KW-1185">Reference proteome</keyword>
<comment type="subcellular location">
    <subcellularLocation>
        <location evidence="1">Golgi apparatus membrane</location>
    </subcellularLocation>
</comment>
<dbReference type="RefSeq" id="XP_721003.2">
    <property type="nucleotide sequence ID" value="XM_715910.2"/>
</dbReference>
<evidence type="ECO:0000256" key="6">
    <source>
        <dbReference type="ARBA" id="ARBA00023034"/>
    </source>
</evidence>
<evidence type="ECO:0000259" key="11">
    <source>
        <dbReference type="Pfam" id="PF08033"/>
    </source>
</evidence>
<accession>A0A1D8PGX7</accession>
<dbReference type="Proteomes" id="UP000000559">
    <property type="component" value="Chromosome 2"/>
</dbReference>
<dbReference type="Gene3D" id="1.20.120.730">
    <property type="entry name" value="Sec23/Sec24 helical domain"/>
    <property type="match status" value="1"/>
</dbReference>
<dbReference type="VEuPathDB" id="FungiDB:C2_03410W_A"/>
<dbReference type="InterPro" id="IPR036465">
    <property type="entry name" value="vWFA_dom_sf"/>
</dbReference>
<dbReference type="Pfam" id="PF04810">
    <property type="entry name" value="zf-Sec23_Sec24"/>
    <property type="match status" value="1"/>
</dbReference>
<evidence type="ECO:0000259" key="10">
    <source>
        <dbReference type="Pfam" id="PF04815"/>
    </source>
</evidence>
<keyword evidence="6" id="KW-0333">Golgi apparatus</keyword>
<dbReference type="GO" id="GO:0008270">
    <property type="term" value="F:zinc ion binding"/>
    <property type="evidence" value="ECO:0000318"/>
    <property type="project" value="GO_Central"/>
</dbReference>
<reference evidence="13 14" key="2">
    <citation type="journal article" date="2007" name="Genome Biol.">
        <title>Assembly of the Candida albicans genome into sixteen supercontigs aligned on the eight chromosomes.</title>
        <authorList>
            <person name="van het Hoog M."/>
            <person name="Rast T.J."/>
            <person name="Martchenko M."/>
            <person name="Grindle S."/>
            <person name="Dignard D."/>
            <person name="Hogues H."/>
            <person name="Cuomo C."/>
            <person name="Berriman M."/>
            <person name="Scherer S."/>
            <person name="Magee B.B."/>
            <person name="Whiteway M."/>
            <person name="Chibana H."/>
            <person name="Nantel A."/>
            <person name="Magee P.T."/>
        </authorList>
    </citation>
    <scope>GENOME REANNOTATION</scope>
    <source>
        <strain evidence="14">SC5314 / ATCC MYA-2876</strain>
    </source>
</reference>
<feature type="domain" description="Zinc finger Sec23/Sec24-type" evidence="8">
    <location>
        <begin position="264"/>
        <end position="302"/>
    </location>
</feature>
<evidence type="ECO:0000256" key="1">
    <source>
        <dbReference type="ARBA" id="ARBA00004394"/>
    </source>
</evidence>
<dbReference type="InterPro" id="IPR036180">
    <property type="entry name" value="Gelsolin-like_dom_sf"/>
</dbReference>
<dbReference type="Pfam" id="PF04811">
    <property type="entry name" value="Sec23_trunk"/>
    <property type="match status" value="1"/>
</dbReference>
<dbReference type="eggNOG" id="KOG1984">
    <property type="taxonomic scope" value="Eukaryota"/>
</dbReference>
<evidence type="ECO:0000256" key="2">
    <source>
        <dbReference type="ARBA" id="ARBA00008334"/>
    </source>
</evidence>
<dbReference type="PANTHER" id="PTHR13803">
    <property type="entry name" value="SEC24-RELATED PROTEIN"/>
    <property type="match status" value="1"/>
</dbReference>
<proteinExistence type="inferred from homology"/>
<name>A0A1D8PGX7_CANAL</name>
<dbReference type="GO" id="GO:0006886">
    <property type="term" value="P:intracellular protein transport"/>
    <property type="evidence" value="ECO:0007669"/>
    <property type="project" value="InterPro"/>
</dbReference>
<dbReference type="GO" id="GO:0090110">
    <property type="term" value="P:COPII-coated vesicle cargo loading"/>
    <property type="evidence" value="ECO:0000318"/>
    <property type="project" value="GO_Central"/>
</dbReference>
<reference evidence="13 14" key="1">
    <citation type="journal article" date="2004" name="Proc. Natl. Acad. Sci. U.S.A.">
        <title>The diploid genome sequence of Candida albicans.</title>
        <authorList>
            <person name="Jones T."/>
            <person name="Federspiel N.A."/>
            <person name="Chibana H."/>
            <person name="Dungan J."/>
            <person name="Kalman S."/>
            <person name="Magee B.B."/>
            <person name="Newport G."/>
            <person name="Thorstenson Y.R."/>
            <person name="Agabian N."/>
            <person name="Magee P.T."/>
            <person name="Davis R.W."/>
            <person name="Scherer S."/>
        </authorList>
    </citation>
    <scope>NUCLEOTIDE SEQUENCE [LARGE SCALE GENOMIC DNA]</scope>
    <source>
        <strain evidence="14">SC5314 / ATCC MYA-2876</strain>
    </source>
</reference>
<feature type="region of interest" description="Disordered" evidence="7">
    <location>
        <begin position="1"/>
        <end position="23"/>
    </location>
</feature>
<sequence length="1011" mass="113723">MSHNQYQQSYTERSDNGANTAINGNELSENLHALNLDQPQSLSAQQQQQHSSKKKSRRPVRAFHTEFNSPIPTTSSTPAFPSSPIVAGYPQNYASVYGSPVVNSTGQFQQSPLVSQAQDHHHSQFATASNSTELDQTVLQDSRNFHQNHDLSLQEHRLDSQREYNTPDAQGTYKSFQTFTDTVPPEAGTQFHAIDQGNASSKFMRSTMYYVPESEQLRSATKLPMSITVRPFAPLLSTEEKVQTVDFSMNDPNNTPEDPLSIGPIRCHRCRAYVNPSMQFTHNQRFVCNICQFANNVVPSEYASILDGRGYRVDKFVRPELHKGVYDIVVPKEYNFGGPEKDSNPLHIVYLIDITENSMKQNLPILITDAIRATLFSYNNSSEDATNGCNHDRSYKTKVAIIAFDKRIHFFNLSSSLETTQISVSPDLEDPFVPFSEGLFVDPEESRFVIEDALNYIENLASQDRVSDSEPCFSAACRTASMCLDLFGGGKIISLLSNLPSWGPGGLKYKDNKTIGRTAAPEVEKKLFSADNEYYKLLAREFIEKSVGLDVHVVSHTPVDLSNVGWLASVTGGEITRWANFDFERDGRALTAKIYNSVKNISGYQGQLKLRCSNGLQVTQYYGTSSSISDTSIVGNIQDPVIPVLSEDSTFTILLEYDGKLSPKLDCHFQAALLYTDPNGVRKVRVINLVLAVSKSLEDVFHFTDENAVVTTIVRDTLSFVGQQSLLELRESINNKLVDIFTHYRAMNEFGHNRAKTLSNKMLFPDSLKHLPLYMLSFLKSTVMRASAGLTADARMADMYQMLTMPIERLMYHLYPALVELHSLQPEDGILDETTGFAKLPLYKDLTIRNLDRGIYILCNGERVYLWIDPDTNPMLLKDLFGSDVDDIKNINPMMDELPELSTEISQQTRCVVKYFQQQINGVSYPNYTGVYIIRKTIDPAEFLFKELLMEDELGNAVKTVNGPSFAEYLTSLHKAIRVKIDSDKSSQSIRQLVSNVEHGNETLAQRYIHF</sequence>
<dbReference type="Pfam" id="PF08033">
    <property type="entry name" value="Sec23_BS"/>
    <property type="match status" value="1"/>
</dbReference>
<dbReference type="SUPFAM" id="SSF81811">
    <property type="entry name" value="Helical domain of Sec23/24"/>
    <property type="match status" value="1"/>
</dbReference>
<evidence type="ECO:0000313" key="14">
    <source>
        <dbReference type="Proteomes" id="UP000000559"/>
    </source>
</evidence>
<evidence type="ECO:0000313" key="13">
    <source>
        <dbReference type="EMBL" id="AOW27377.1"/>
    </source>
</evidence>
<keyword evidence="3" id="KW-0813">Transport</keyword>
<dbReference type="InterPro" id="IPR036174">
    <property type="entry name" value="Znf_Sec23_Sec24_sf"/>
</dbReference>
<dbReference type="InterPro" id="IPR006896">
    <property type="entry name" value="Sec23/24_trunk_dom"/>
</dbReference>
<evidence type="ECO:0000256" key="7">
    <source>
        <dbReference type="SAM" id="MobiDB-lite"/>
    </source>
</evidence>
<dbReference type="InterPro" id="IPR012990">
    <property type="entry name" value="Beta-sandwich_Sec23_24"/>
</dbReference>
<dbReference type="CGD" id="CAL0000198855">
    <property type="gene designation" value="orf19.8499"/>
</dbReference>
<dbReference type="GO" id="GO:0030127">
    <property type="term" value="C:COPII vesicle coat"/>
    <property type="evidence" value="ECO:0000318"/>
    <property type="project" value="GO_Central"/>
</dbReference>
<dbReference type="SMR" id="A0A1D8PGX7"/>
<feature type="domain" description="Sec23/Sec24 helical" evidence="10">
    <location>
        <begin position="705"/>
        <end position="811"/>
    </location>
</feature>
<dbReference type="KEGG" id="cal:CAALFM_C203410WA"/>
<dbReference type="SUPFAM" id="SSF53300">
    <property type="entry name" value="vWA-like"/>
    <property type="match status" value="1"/>
</dbReference>
<feature type="region of interest" description="Disordered" evidence="7">
    <location>
        <begin position="39"/>
        <end position="61"/>
    </location>
</feature>
<feature type="compositionally biased region" description="Low complexity" evidence="7">
    <location>
        <begin position="39"/>
        <end position="50"/>
    </location>
</feature>
<feature type="domain" description="Sec23/Sec24 trunk" evidence="9">
    <location>
        <begin position="344"/>
        <end position="594"/>
    </location>
</feature>
<dbReference type="InterPro" id="IPR050550">
    <property type="entry name" value="SEC23_SEC24_subfamily"/>
</dbReference>
<dbReference type="SUPFAM" id="SSF82754">
    <property type="entry name" value="C-terminal, gelsolin-like domain of Sec23/24"/>
    <property type="match status" value="1"/>
</dbReference>
<feature type="compositionally biased region" description="Basic residues" evidence="7">
    <location>
        <begin position="51"/>
        <end position="61"/>
    </location>
</feature>
<protein>
    <recommendedName>
        <fullName evidence="15">SED5-binding protein 3</fullName>
    </recommendedName>
</protein>
<comment type="similarity">
    <text evidence="2">Belongs to the SEC23/SEC24 family. SEC24 subfamily.</text>
</comment>
<dbReference type="Gene3D" id="3.40.20.10">
    <property type="entry name" value="Severin"/>
    <property type="match status" value="1"/>
</dbReference>
<dbReference type="InterPro" id="IPR036175">
    <property type="entry name" value="Sec23/24_helical_dom_sf"/>
</dbReference>
<dbReference type="GO" id="GO:0000149">
    <property type="term" value="F:SNARE binding"/>
    <property type="evidence" value="ECO:0000318"/>
    <property type="project" value="GO_Central"/>
</dbReference>
<dbReference type="InterPro" id="IPR006895">
    <property type="entry name" value="Znf_Sec23_Sec24"/>
</dbReference>
<reference evidence="13 14" key="3">
    <citation type="journal article" date="2013" name="Genome Biol.">
        <title>Assembly of a phased diploid Candida albicans genome facilitates allele-specific measurements and provides a simple model for repeat and indel structure.</title>
        <authorList>
            <person name="Muzzey D."/>
            <person name="Schwartz K."/>
            <person name="Weissman J.S."/>
            <person name="Sherlock G."/>
        </authorList>
    </citation>
    <scope>NUCLEOTIDE SEQUENCE [LARGE SCALE GENOMIC DNA]</scope>
    <source>
        <strain evidence="14">SC5314 / ATCC MYA-2876</strain>
    </source>
</reference>
<dbReference type="InterPro" id="IPR006900">
    <property type="entry name" value="Sec23/24_helical_dom"/>
</dbReference>
<evidence type="ECO:0000259" key="8">
    <source>
        <dbReference type="Pfam" id="PF04810"/>
    </source>
</evidence>
<dbReference type="GO" id="GO:0070971">
    <property type="term" value="C:endoplasmic reticulum exit site"/>
    <property type="evidence" value="ECO:0000318"/>
    <property type="project" value="GO_Central"/>
</dbReference>
<dbReference type="SUPFAM" id="SSF81995">
    <property type="entry name" value="beta-sandwich domain of Sec23/24"/>
    <property type="match status" value="1"/>
</dbReference>
<keyword evidence="5" id="KW-0653">Protein transport</keyword>
<keyword evidence="4" id="KW-0963">Cytoplasm</keyword>
<dbReference type="OrthoDB" id="49016at2759"/>
<dbReference type="Gene3D" id="2.30.30.380">
    <property type="entry name" value="Zn-finger domain of Sec23/24"/>
    <property type="match status" value="1"/>
</dbReference>
<dbReference type="FunCoup" id="A0A1D8PGX7">
    <property type="interactions" value="162"/>
</dbReference>
<dbReference type="STRING" id="237561.A0A1D8PGX7"/>
<evidence type="ECO:0000313" key="12">
    <source>
        <dbReference type="CGD" id="CAL0000198855"/>
    </source>
</evidence>
<evidence type="ECO:0000256" key="3">
    <source>
        <dbReference type="ARBA" id="ARBA00022448"/>
    </source>
</evidence>
<dbReference type="PANTHER" id="PTHR13803:SF4">
    <property type="entry name" value="SECRETORY 24CD, ISOFORM C"/>
    <property type="match status" value="1"/>
</dbReference>
<dbReference type="Gene3D" id="2.60.40.1670">
    <property type="entry name" value="beta-sandwich domain of Sec23/24"/>
    <property type="match status" value="1"/>
</dbReference>
<feature type="domain" description="Sec23/Sec24 beta-sandwich" evidence="11">
    <location>
        <begin position="603"/>
        <end position="694"/>
    </location>
</feature>
<dbReference type="Gene3D" id="3.40.50.410">
    <property type="entry name" value="von Willebrand factor, type A domain"/>
    <property type="match status" value="1"/>
</dbReference>
<gene>
    <name evidence="13" type="ordered locus">CAALFM_C203410WA</name>
    <name evidence="12" type="ordered locus">orf19.8499</name>
</gene>
<dbReference type="Pfam" id="PF04815">
    <property type="entry name" value="Sec23_helical"/>
    <property type="match status" value="1"/>
</dbReference>
<dbReference type="GO" id="GO:0000139">
    <property type="term" value="C:Golgi membrane"/>
    <property type="evidence" value="ECO:0007669"/>
    <property type="project" value="UniProtKB-SubCell"/>
</dbReference>
<evidence type="ECO:0000256" key="4">
    <source>
        <dbReference type="ARBA" id="ARBA00022490"/>
    </source>
</evidence>
<evidence type="ECO:0000259" key="9">
    <source>
        <dbReference type="Pfam" id="PF04811"/>
    </source>
</evidence>
<evidence type="ECO:0000256" key="5">
    <source>
        <dbReference type="ARBA" id="ARBA00022927"/>
    </source>
</evidence>
<dbReference type="EMBL" id="CP017624">
    <property type="protein sequence ID" value="AOW27377.1"/>
    <property type="molecule type" value="Genomic_DNA"/>
</dbReference>
<evidence type="ECO:0008006" key="15">
    <source>
        <dbReference type="Google" id="ProtNLM"/>
    </source>
</evidence>
<dbReference type="AlphaFoldDB" id="A0A1D8PGX7"/>
<dbReference type="GeneID" id="3637412"/>
<dbReference type="InterPro" id="IPR029006">
    <property type="entry name" value="ADF-H/Gelsolin-like_dom_sf"/>
</dbReference>
<dbReference type="SUPFAM" id="SSF82919">
    <property type="entry name" value="Zn-finger domain of Sec23/24"/>
    <property type="match status" value="1"/>
</dbReference>
<organism evidence="13 14">
    <name type="scientific">Candida albicans (strain SC5314 / ATCC MYA-2876)</name>
    <name type="common">Yeast</name>
    <dbReference type="NCBI Taxonomy" id="237561"/>
    <lineage>
        <taxon>Eukaryota</taxon>
        <taxon>Fungi</taxon>
        <taxon>Dikarya</taxon>
        <taxon>Ascomycota</taxon>
        <taxon>Saccharomycotina</taxon>
        <taxon>Pichiomycetes</taxon>
        <taxon>Debaryomycetaceae</taxon>
        <taxon>Candida/Lodderomyces clade</taxon>
        <taxon>Candida</taxon>
    </lineage>
</organism>